<protein>
    <submittedName>
        <fullName evidence="8">YhgE/Pip domain-containing protein</fullName>
    </submittedName>
</protein>
<keyword evidence="2 6" id="KW-0812">Transmembrane</keyword>
<reference evidence="9 11" key="2">
    <citation type="submission" date="2013-03" db="EMBL/GenBank/DDBJ databases">
        <title>The Genome Sequence of Enterococcus gilvus ATCC BAA-350 (PacBio/Illumina hybrid assembly).</title>
        <authorList>
            <consortium name="The Broad Institute Genomics Platform"/>
            <consortium name="The Broad Institute Genome Sequencing Center for Infectious Disease"/>
            <person name="Earl A."/>
            <person name="Russ C."/>
            <person name="Gilmore M."/>
            <person name="Surin D."/>
            <person name="Walker B."/>
            <person name="Young S."/>
            <person name="Zeng Q."/>
            <person name="Gargeya S."/>
            <person name="Fitzgerald M."/>
            <person name="Haas B."/>
            <person name="Abouelleil A."/>
            <person name="Allen A.W."/>
            <person name="Alvarado L."/>
            <person name="Arachchi H.M."/>
            <person name="Berlin A.M."/>
            <person name="Chapman S.B."/>
            <person name="Gainer-Dewar J."/>
            <person name="Goldberg J."/>
            <person name="Griggs A."/>
            <person name="Gujja S."/>
            <person name="Hansen M."/>
            <person name="Howarth C."/>
            <person name="Imamovic A."/>
            <person name="Ireland A."/>
            <person name="Larimer J."/>
            <person name="McCowan C."/>
            <person name="Murphy C."/>
            <person name="Pearson M."/>
            <person name="Poon T.W."/>
            <person name="Priest M."/>
            <person name="Roberts A."/>
            <person name="Saif S."/>
            <person name="Shea T."/>
            <person name="Sisk P."/>
            <person name="Sykes S."/>
            <person name="Wortman J."/>
            <person name="Nusbaum C."/>
            <person name="Birren B."/>
        </authorList>
    </citation>
    <scope>NUCLEOTIDE SEQUENCE [LARGE SCALE GENOMIC DNA]</scope>
    <source>
        <strain evidence="9 11">ATCC BAA-350</strain>
    </source>
</reference>
<dbReference type="GO" id="GO:0016020">
    <property type="term" value="C:membrane"/>
    <property type="evidence" value="ECO:0007669"/>
    <property type="project" value="UniProtKB-SubCell"/>
</dbReference>
<dbReference type="InterPro" id="IPR051328">
    <property type="entry name" value="T7SS_ABC-Transporter"/>
</dbReference>
<keyword evidence="3 6" id="KW-1133">Transmembrane helix</keyword>
<dbReference type="Gene3D" id="1.10.287.950">
    <property type="entry name" value="Methyl-accepting chemotaxis protein"/>
    <property type="match status" value="1"/>
</dbReference>
<feature type="transmembrane region" description="Helical" evidence="6">
    <location>
        <begin position="604"/>
        <end position="624"/>
    </location>
</feature>
<keyword evidence="5" id="KW-0175">Coiled coil</keyword>
<evidence type="ECO:0000313" key="8">
    <source>
        <dbReference type="EMBL" id="EOI53554.1"/>
    </source>
</evidence>
<feature type="transmembrane region" description="Helical" evidence="6">
    <location>
        <begin position="762"/>
        <end position="783"/>
    </location>
</feature>
<dbReference type="SUPFAM" id="SSF58104">
    <property type="entry name" value="Methyl-accepting chemotaxis protein (MCP) signaling domain"/>
    <property type="match status" value="1"/>
</dbReference>
<dbReference type="NCBIfam" id="TIGR03061">
    <property type="entry name" value="pip_yhgE_Nterm"/>
    <property type="match status" value="1"/>
</dbReference>
<dbReference type="RefSeq" id="WP_010781850.1">
    <property type="nucleotide sequence ID" value="NZ_ASWH01000001.1"/>
</dbReference>
<dbReference type="EMBL" id="ASWH01000001">
    <property type="protein sequence ID" value="EOW81171.1"/>
    <property type="molecule type" value="Genomic_DNA"/>
</dbReference>
<feature type="transmembrane region" description="Helical" evidence="6">
    <location>
        <begin position="703"/>
        <end position="722"/>
    </location>
</feature>
<dbReference type="PANTHER" id="PTHR43077">
    <property type="entry name" value="TRANSPORT PERMEASE YVFS-RELATED"/>
    <property type="match status" value="1"/>
</dbReference>
<dbReference type="InterPro" id="IPR017501">
    <property type="entry name" value="Phage_infect_YhgE_C"/>
</dbReference>
<accession>R2XFG5</accession>
<dbReference type="eggNOG" id="COG1511">
    <property type="taxonomic scope" value="Bacteria"/>
</dbReference>
<gene>
    <name evidence="9" type="ORF">I592_00456</name>
    <name evidence="8" type="ORF">UKC_03506</name>
</gene>
<feature type="transmembrane region" description="Helical" evidence="6">
    <location>
        <begin position="673"/>
        <end position="696"/>
    </location>
</feature>
<proteinExistence type="predicted"/>
<dbReference type="Proteomes" id="UP000013750">
    <property type="component" value="Unassembled WGS sequence"/>
</dbReference>
<evidence type="ECO:0000256" key="1">
    <source>
        <dbReference type="ARBA" id="ARBA00004141"/>
    </source>
</evidence>
<reference evidence="8 10" key="1">
    <citation type="submission" date="2013-02" db="EMBL/GenBank/DDBJ databases">
        <title>The Genome Sequence of Enterococcus gilvus ATCC BAA-350.</title>
        <authorList>
            <consortium name="The Broad Institute Genome Sequencing Platform"/>
            <consortium name="The Broad Institute Genome Sequencing Center for Infectious Disease"/>
            <person name="Earl A.M."/>
            <person name="Gilmore M.S."/>
            <person name="Lebreton F."/>
            <person name="Walker B."/>
            <person name="Young S.K."/>
            <person name="Zeng Q."/>
            <person name="Gargeya S."/>
            <person name="Fitzgerald M."/>
            <person name="Haas B."/>
            <person name="Abouelleil A."/>
            <person name="Alvarado L."/>
            <person name="Arachchi H.M."/>
            <person name="Berlin A.M."/>
            <person name="Chapman S.B."/>
            <person name="Dewar J."/>
            <person name="Goldberg J."/>
            <person name="Griggs A."/>
            <person name="Gujja S."/>
            <person name="Hansen M."/>
            <person name="Howarth C."/>
            <person name="Imamovic A."/>
            <person name="Larimer J."/>
            <person name="McCowan C."/>
            <person name="Murphy C."/>
            <person name="Neiman D."/>
            <person name="Pearson M."/>
            <person name="Priest M."/>
            <person name="Roberts A."/>
            <person name="Saif S."/>
            <person name="Shea T."/>
            <person name="Sisk P."/>
            <person name="Sykes S."/>
            <person name="Wortman J."/>
            <person name="Nusbaum C."/>
            <person name="Birren B."/>
        </authorList>
    </citation>
    <scope>NUCLEOTIDE SEQUENCE [LARGE SCALE GENOMIC DNA]</scope>
    <source>
        <strain evidence="8 10">ATCC BAA-350</strain>
    </source>
</reference>
<feature type="domain" description="ABC-2 type transporter transmembrane" evidence="7">
    <location>
        <begin position="17"/>
        <end position="775"/>
    </location>
</feature>
<evidence type="ECO:0000313" key="9">
    <source>
        <dbReference type="EMBL" id="EOW81171.1"/>
    </source>
</evidence>
<comment type="caution">
    <text evidence="8">The sequence shown here is derived from an EMBL/GenBank/DDBJ whole genome shotgun (WGS) entry which is preliminary data.</text>
</comment>
<dbReference type="Pfam" id="PF12698">
    <property type="entry name" value="ABC2_membrane_3"/>
    <property type="match status" value="1"/>
</dbReference>
<dbReference type="Proteomes" id="UP000014160">
    <property type="component" value="Unassembled WGS sequence"/>
</dbReference>
<sequence>MKMVKNEFKNLLKNKILLISVIAITFIPIIYTSIFDKSLWDPYGGIKNFPVAVVNEDESVELMGQKVNVGDQVIDNLKKDKELDWKFVSEKQAMKGLKELDYYMIITIPKDFSKSAASVIDADPKKMEITYTTNDSYNYIGKEISQVAATELEMKVRNQVVQAYASAVDTAAGKMVGALNQAADGSNELYSGSGQLANGINAYTNGVSQADDGSKKLAGGTAQLAAFVGPLSSGVSQLDAGSKELSNALGGIDAAINSNQAKITEADAGVESLSVAARLMAESLQNFENNLNPEIRVQLSKQIEALDSQLNELIVNANELASISMDSSQLDQKNTEISRKLLALTDEFDAANQSINSKISDIIQKNEELSERLKSELIKNLNAAVDSDMANLNQRITNKINDINKNLEELSNITLVLAQQANEVSNISGSMAKNTQNVQVTFSEFKKGNQQIEMALGVVPASESAQSIVNQLNQLSAVLNHTAEDIPTAVAGVHKLASGSEQLTGGLNQLQGKLPELSSGVDQLNAGSDQLEDGLDELNSKSPELVSGIKQLQAGAGELANGLDSGVDKAKSVKVTHKTIDQFVDPTGLKNDQYSKVKNYGEALAPYIMSLALFVGCMLFNFVYPIRKSSMDGQSSLDWWLSKVSLGFVVSSLMAIIQVTTMILLGLPVYNLGLLYLTALITAWCYMSIVMFLAMTFDNPGRFAAMILLVLQLGGAAGTFPIQTQGKFFQLIHPFLPMSYSLYAFREAIAGGISNGLVNKSYTILLVLMVLFVSLLRISMFYLQKNHLRDVSLLNDNQKLMALEVDDHQRLSSQIDANIKKEKNEEEKK</sequence>
<feature type="coiled-coil region" evidence="5">
    <location>
        <begin position="352"/>
        <end position="413"/>
    </location>
</feature>
<comment type="subcellular location">
    <subcellularLocation>
        <location evidence="1">Membrane</location>
        <topology evidence="1">Multi-pass membrane protein</topology>
    </subcellularLocation>
</comment>
<dbReference type="AlphaFoldDB" id="R2XFG5"/>
<dbReference type="GO" id="GO:0140359">
    <property type="term" value="F:ABC-type transporter activity"/>
    <property type="evidence" value="ECO:0007669"/>
    <property type="project" value="InterPro"/>
</dbReference>
<dbReference type="NCBIfam" id="TIGR03057">
    <property type="entry name" value="xxxLxxG_by_4"/>
    <property type="match status" value="5"/>
</dbReference>
<evidence type="ECO:0000313" key="11">
    <source>
        <dbReference type="Proteomes" id="UP000014160"/>
    </source>
</evidence>
<evidence type="ECO:0000256" key="6">
    <source>
        <dbReference type="SAM" id="Phobius"/>
    </source>
</evidence>
<keyword evidence="4 6" id="KW-0472">Membrane</keyword>
<evidence type="ECO:0000313" key="10">
    <source>
        <dbReference type="Proteomes" id="UP000013750"/>
    </source>
</evidence>
<evidence type="ECO:0000256" key="3">
    <source>
        <dbReference type="ARBA" id="ARBA00022989"/>
    </source>
</evidence>
<dbReference type="InterPro" id="IPR023908">
    <property type="entry name" value="xxxLxxG_rpt"/>
</dbReference>
<evidence type="ECO:0000259" key="7">
    <source>
        <dbReference type="Pfam" id="PF12698"/>
    </source>
</evidence>
<evidence type="ECO:0000256" key="5">
    <source>
        <dbReference type="SAM" id="Coils"/>
    </source>
</evidence>
<dbReference type="InterPro" id="IPR013525">
    <property type="entry name" value="ABC2_TM"/>
</dbReference>
<dbReference type="Gene3D" id="3.40.1710.10">
    <property type="entry name" value="abc type-2 transporter like domain"/>
    <property type="match status" value="1"/>
</dbReference>
<dbReference type="PANTHER" id="PTHR43077:SF5">
    <property type="entry name" value="PHAGE INFECTION PROTEIN"/>
    <property type="match status" value="1"/>
</dbReference>
<feature type="transmembrane region" description="Helical" evidence="6">
    <location>
        <begin position="644"/>
        <end position="667"/>
    </location>
</feature>
<dbReference type="EMBL" id="AJDQ01000012">
    <property type="protein sequence ID" value="EOI53554.1"/>
    <property type="molecule type" value="Genomic_DNA"/>
</dbReference>
<organism evidence="8 10">
    <name type="scientific">Enterococcus gilvus ATCC BAA-350</name>
    <dbReference type="NCBI Taxonomy" id="1158614"/>
    <lineage>
        <taxon>Bacteria</taxon>
        <taxon>Bacillati</taxon>
        <taxon>Bacillota</taxon>
        <taxon>Bacilli</taxon>
        <taxon>Lactobacillales</taxon>
        <taxon>Enterococcaceae</taxon>
        <taxon>Enterococcus</taxon>
    </lineage>
</organism>
<dbReference type="PATRIC" id="fig|1158614.3.peg.3485"/>
<dbReference type="InterPro" id="IPR017500">
    <property type="entry name" value="Phage_infect_YhgE_N"/>
</dbReference>
<name>R2XFG5_9ENTE</name>
<evidence type="ECO:0000256" key="2">
    <source>
        <dbReference type="ARBA" id="ARBA00022692"/>
    </source>
</evidence>
<dbReference type="NCBIfam" id="TIGR03062">
    <property type="entry name" value="pip_yhgE_Cterm"/>
    <property type="match status" value="1"/>
</dbReference>
<dbReference type="OrthoDB" id="9811483at2"/>
<dbReference type="HOGENOM" id="CLU_004534_1_0_9"/>
<keyword evidence="11" id="KW-1185">Reference proteome</keyword>
<feature type="transmembrane region" description="Helical" evidence="6">
    <location>
        <begin position="12"/>
        <end position="31"/>
    </location>
</feature>
<evidence type="ECO:0000256" key="4">
    <source>
        <dbReference type="ARBA" id="ARBA00023136"/>
    </source>
</evidence>